<dbReference type="PANTHER" id="PTHR46310">
    <property type="entry name" value="AMIDASE 1"/>
    <property type="match status" value="1"/>
</dbReference>
<dbReference type="Pfam" id="PF26053">
    <property type="entry name" value="DUF8016"/>
    <property type="match status" value="1"/>
</dbReference>
<dbReference type="VEuPathDB" id="FungiDB:F503_01892"/>
<organism evidence="4 5">
    <name type="scientific">Ophiostoma piceae (strain UAMH 11346)</name>
    <name type="common">Sap stain fungus</name>
    <dbReference type="NCBI Taxonomy" id="1262450"/>
    <lineage>
        <taxon>Eukaryota</taxon>
        <taxon>Fungi</taxon>
        <taxon>Dikarya</taxon>
        <taxon>Ascomycota</taxon>
        <taxon>Pezizomycotina</taxon>
        <taxon>Sordariomycetes</taxon>
        <taxon>Sordariomycetidae</taxon>
        <taxon>Ophiostomatales</taxon>
        <taxon>Ophiostomataceae</taxon>
        <taxon>Ophiostoma</taxon>
    </lineage>
</organism>
<keyword evidence="1" id="KW-0732">Signal</keyword>
<feature type="domain" description="Amidase" evidence="2">
    <location>
        <begin position="239"/>
        <end position="404"/>
    </location>
</feature>
<dbReference type="InterPro" id="IPR058329">
    <property type="entry name" value="Arp1_N"/>
</dbReference>
<dbReference type="Proteomes" id="UP000016923">
    <property type="component" value="Unassembled WGS sequence"/>
</dbReference>
<dbReference type="STRING" id="1262450.S3BQM1"/>
<accession>S3BQM1</accession>
<dbReference type="OrthoDB" id="5238285at2759"/>
<evidence type="ECO:0000259" key="2">
    <source>
        <dbReference type="Pfam" id="PF01425"/>
    </source>
</evidence>
<dbReference type="Pfam" id="PF01425">
    <property type="entry name" value="Amidase"/>
    <property type="match status" value="1"/>
</dbReference>
<keyword evidence="5" id="KW-1185">Reference proteome</keyword>
<dbReference type="EMBL" id="KE148166">
    <property type="protein sequence ID" value="EPE03634.1"/>
    <property type="molecule type" value="Genomic_DNA"/>
</dbReference>
<feature type="domain" description="Scytalone dehydratase-like protein Arp1 N-terminal" evidence="3">
    <location>
        <begin position="67"/>
        <end position="182"/>
    </location>
</feature>
<dbReference type="OMA" id="HENITMK"/>
<dbReference type="InterPro" id="IPR036928">
    <property type="entry name" value="AS_sf"/>
</dbReference>
<dbReference type="SUPFAM" id="SSF75304">
    <property type="entry name" value="Amidase signature (AS) enzymes"/>
    <property type="match status" value="1"/>
</dbReference>
<name>S3BQM1_OPHP1</name>
<feature type="chain" id="PRO_5004506617" evidence="1">
    <location>
        <begin position="24"/>
        <end position="668"/>
    </location>
</feature>
<evidence type="ECO:0000256" key="1">
    <source>
        <dbReference type="SAM" id="SignalP"/>
    </source>
</evidence>
<proteinExistence type="predicted"/>
<dbReference type="Gene3D" id="3.90.1300.10">
    <property type="entry name" value="Amidase signature (AS) domain"/>
    <property type="match status" value="1"/>
</dbReference>
<evidence type="ECO:0000313" key="5">
    <source>
        <dbReference type="Proteomes" id="UP000016923"/>
    </source>
</evidence>
<reference evidence="4 5" key="1">
    <citation type="journal article" date="2013" name="BMC Genomics">
        <title>The genome and transcriptome of the pine saprophyte Ophiostoma piceae, and a comparison with the bark beetle-associated pine pathogen Grosmannia clavigera.</title>
        <authorList>
            <person name="Haridas S."/>
            <person name="Wang Y."/>
            <person name="Lim L."/>
            <person name="Massoumi Alamouti S."/>
            <person name="Jackman S."/>
            <person name="Docking R."/>
            <person name="Robertson G."/>
            <person name="Birol I."/>
            <person name="Bohlmann J."/>
            <person name="Breuil C."/>
        </authorList>
    </citation>
    <scope>NUCLEOTIDE SEQUENCE [LARGE SCALE GENOMIC DNA]</scope>
    <source>
        <strain evidence="4 5">UAMH 11346</strain>
    </source>
</reference>
<dbReference type="PANTHER" id="PTHR46310:SF7">
    <property type="entry name" value="AMIDASE 1"/>
    <property type="match status" value="1"/>
</dbReference>
<gene>
    <name evidence="4" type="ORF">F503_01892</name>
</gene>
<dbReference type="HOGENOM" id="CLU_020129_1_0_1"/>
<dbReference type="AlphaFoldDB" id="S3BQM1"/>
<protein>
    <submittedName>
        <fullName evidence="4">Amidase family protein</fullName>
    </submittedName>
</protein>
<dbReference type="eggNOG" id="KOG1211">
    <property type="taxonomic scope" value="Eukaryota"/>
</dbReference>
<evidence type="ECO:0000259" key="3">
    <source>
        <dbReference type="Pfam" id="PF26053"/>
    </source>
</evidence>
<sequence>MLYNTYLSLAGAAILSGCAAGHAAPLTVINTVGDGAFTFTLTTPNFSVNTDDFWTDTYYVPPAGKSKPVAVYNTPSLGNVLKTDVFVPFTVLVTNASTVTGELLRQLVATYLEDDVFTTEFLGVEYLESLKISFLVLSQGLASNCSPRMVKNKVFSTATVPTSSTIPPGPYVASLARNGQLSIRKVYALFTDYQEAFYNGVTENDDGSFSAVEIWNTNQYAPLIPVPSRLYSSLMDTSVYPLAGLRFALKDLMPVRGLILTGGSRAYSRLYDTPANETAPAVERLLGLGAVLLGRSKLTTFAYGAYAYQNMDYSYPWNIRADGFLGLSASSTGSAAAIAAYNQLDFTIGSDTFGSVRNPADRVGVYGLRPSWGTINLTMVIPSSTSLDTLGVFARSASMIQRVMGSWQTAEKAALEEGAFTLPKKIFYPVEWFPVNTSAAQTLIGTWLANMTTALGMEIVQQNVTALFHDTVDPNDTLSNYTSSFSTLTKYDNWNLFGKSFVSDYKKQFNGRAPEADNQVLVAWRSAQAVDASTKAAIESKMAVFKEFINSKVIPYSNRTCTEGFWVYQIQDAGGGVPEYREVLDYDYFPPFQPMRAASIAPFAKAVDVTVPIGTVPYDSLISLREEELVMTLNFVAHQGCDSVLMEFLAACERAGYCRSVKTGVTAW</sequence>
<evidence type="ECO:0000313" key="4">
    <source>
        <dbReference type="EMBL" id="EPE03634.1"/>
    </source>
</evidence>
<feature type="signal peptide" evidence="1">
    <location>
        <begin position="1"/>
        <end position="23"/>
    </location>
</feature>
<dbReference type="InterPro" id="IPR023631">
    <property type="entry name" value="Amidase_dom"/>
</dbReference>